<evidence type="ECO:0000259" key="2">
    <source>
        <dbReference type="Pfam" id="PF01757"/>
    </source>
</evidence>
<keyword evidence="3" id="KW-0012">Acyltransferase</keyword>
<dbReference type="InterPro" id="IPR002656">
    <property type="entry name" value="Acyl_transf_3_dom"/>
</dbReference>
<organism evidence="3 4">
    <name type="scientific">Rosenbergiella nectarea</name>
    <dbReference type="NCBI Taxonomy" id="988801"/>
    <lineage>
        <taxon>Bacteria</taxon>
        <taxon>Pseudomonadati</taxon>
        <taxon>Pseudomonadota</taxon>
        <taxon>Gammaproteobacteria</taxon>
        <taxon>Enterobacterales</taxon>
        <taxon>Erwiniaceae</taxon>
        <taxon>Rosenbergiella</taxon>
    </lineage>
</organism>
<keyword evidence="4" id="KW-1185">Reference proteome</keyword>
<feature type="transmembrane region" description="Helical" evidence="1">
    <location>
        <begin position="6"/>
        <end position="25"/>
    </location>
</feature>
<dbReference type="EMBL" id="FOGC01000002">
    <property type="protein sequence ID" value="SEQ35980.1"/>
    <property type="molecule type" value="Genomic_DNA"/>
</dbReference>
<accession>A0A1H9FDH0</accession>
<feature type="transmembrane region" description="Helical" evidence="1">
    <location>
        <begin position="105"/>
        <end position="124"/>
    </location>
</feature>
<keyword evidence="3" id="KW-0808">Transferase</keyword>
<name>A0A1H9FDH0_9GAMM</name>
<dbReference type="GO" id="GO:0016747">
    <property type="term" value="F:acyltransferase activity, transferring groups other than amino-acyl groups"/>
    <property type="evidence" value="ECO:0007669"/>
    <property type="project" value="InterPro"/>
</dbReference>
<dbReference type="AlphaFoldDB" id="A0A1H9FDH0"/>
<feature type="transmembrane region" description="Helical" evidence="1">
    <location>
        <begin position="67"/>
        <end position="84"/>
    </location>
</feature>
<proteinExistence type="predicted"/>
<feature type="transmembrane region" description="Helical" evidence="1">
    <location>
        <begin position="136"/>
        <end position="157"/>
    </location>
</feature>
<gene>
    <name evidence="3" type="ORF">SAMN05216522_102276</name>
</gene>
<sequence length="172" mass="20459">MAWFNMATNPIILEFITGYFISYYLKEVTSFIGRVRDSIFISMIVIFLILIYLEVKVLYFFSDPHMGLMFIPALFVFIYSIKIFDVNKRSVPRFLVFTSRISYSIYLLHMAVIFTIIEISTQLFGSEVFGSFSARFNLFFISLFFSWVISYFFCLYVEEGLSRKIKKYIFRL</sequence>
<protein>
    <submittedName>
        <fullName evidence="3">Acyltransferase family protein</fullName>
    </submittedName>
</protein>
<reference evidence="4" key="1">
    <citation type="submission" date="2016-10" db="EMBL/GenBank/DDBJ databases">
        <authorList>
            <person name="Varghese N."/>
            <person name="Submissions S."/>
        </authorList>
    </citation>
    <scope>NUCLEOTIDE SEQUENCE [LARGE SCALE GENOMIC DNA]</scope>
    <source>
        <strain evidence="4">8N4</strain>
    </source>
</reference>
<keyword evidence="1" id="KW-1133">Transmembrane helix</keyword>
<dbReference type="Proteomes" id="UP000242515">
    <property type="component" value="Unassembled WGS sequence"/>
</dbReference>
<dbReference type="Pfam" id="PF01757">
    <property type="entry name" value="Acyl_transf_3"/>
    <property type="match status" value="1"/>
</dbReference>
<dbReference type="STRING" id="988801.SAMN05216522_102276"/>
<evidence type="ECO:0000313" key="4">
    <source>
        <dbReference type="Proteomes" id="UP000242515"/>
    </source>
</evidence>
<keyword evidence="1" id="KW-0812">Transmembrane</keyword>
<feature type="domain" description="Acyltransferase 3" evidence="2">
    <location>
        <begin position="9"/>
        <end position="150"/>
    </location>
</feature>
<evidence type="ECO:0000256" key="1">
    <source>
        <dbReference type="SAM" id="Phobius"/>
    </source>
</evidence>
<keyword evidence="1" id="KW-0472">Membrane</keyword>
<evidence type="ECO:0000313" key="3">
    <source>
        <dbReference type="EMBL" id="SEQ35980.1"/>
    </source>
</evidence>
<feature type="transmembrane region" description="Helical" evidence="1">
    <location>
        <begin position="37"/>
        <end position="61"/>
    </location>
</feature>